<evidence type="ECO:0008006" key="3">
    <source>
        <dbReference type="Google" id="ProtNLM"/>
    </source>
</evidence>
<sequence>MPVAVCSSIKTFICPTITAAYHSPHTIALRPNADLHHFSFLGSSFMQKRDRCATFFQSGLGYHGSWSIGIIIN</sequence>
<dbReference type="Proteomes" id="UP000815325">
    <property type="component" value="Unassembled WGS sequence"/>
</dbReference>
<name>A0ABQ7GK16_DUNSA</name>
<keyword evidence="2" id="KW-1185">Reference proteome</keyword>
<comment type="caution">
    <text evidence="1">The sequence shown here is derived from an EMBL/GenBank/DDBJ whole genome shotgun (WGS) entry which is preliminary data.</text>
</comment>
<evidence type="ECO:0000313" key="1">
    <source>
        <dbReference type="EMBL" id="KAF5834964.1"/>
    </source>
</evidence>
<dbReference type="EMBL" id="MU069729">
    <property type="protein sequence ID" value="KAF5834964.1"/>
    <property type="molecule type" value="Genomic_DNA"/>
</dbReference>
<gene>
    <name evidence="1" type="ORF">DUNSADRAFT_8113</name>
</gene>
<protein>
    <recommendedName>
        <fullName evidence="3">Encoded protein</fullName>
    </recommendedName>
</protein>
<evidence type="ECO:0000313" key="2">
    <source>
        <dbReference type="Proteomes" id="UP000815325"/>
    </source>
</evidence>
<organism evidence="1 2">
    <name type="scientific">Dunaliella salina</name>
    <name type="common">Green alga</name>
    <name type="synonym">Protococcus salinus</name>
    <dbReference type="NCBI Taxonomy" id="3046"/>
    <lineage>
        <taxon>Eukaryota</taxon>
        <taxon>Viridiplantae</taxon>
        <taxon>Chlorophyta</taxon>
        <taxon>core chlorophytes</taxon>
        <taxon>Chlorophyceae</taxon>
        <taxon>CS clade</taxon>
        <taxon>Chlamydomonadales</taxon>
        <taxon>Dunaliellaceae</taxon>
        <taxon>Dunaliella</taxon>
    </lineage>
</organism>
<proteinExistence type="predicted"/>
<accession>A0ABQ7GK16</accession>
<reference evidence="1" key="1">
    <citation type="submission" date="2017-08" db="EMBL/GenBank/DDBJ databases">
        <authorList>
            <person name="Polle J.E."/>
            <person name="Barry K."/>
            <person name="Cushman J."/>
            <person name="Schmutz J."/>
            <person name="Tran D."/>
            <person name="Hathwaick L.T."/>
            <person name="Yim W.C."/>
            <person name="Jenkins J."/>
            <person name="Mckie-Krisberg Z.M."/>
            <person name="Prochnik S."/>
            <person name="Lindquist E."/>
            <person name="Dockter R.B."/>
            <person name="Adam C."/>
            <person name="Molina H."/>
            <person name="Bunkerborg J."/>
            <person name="Jin E."/>
            <person name="Buchheim M."/>
            <person name="Magnuson J."/>
        </authorList>
    </citation>
    <scope>NUCLEOTIDE SEQUENCE</scope>
    <source>
        <strain evidence="1">CCAP 19/18</strain>
    </source>
</reference>